<evidence type="ECO:0000313" key="2">
    <source>
        <dbReference type="Proteomes" id="UP000324222"/>
    </source>
</evidence>
<dbReference type="EMBL" id="VSRR010032881">
    <property type="protein sequence ID" value="MPC71444.1"/>
    <property type="molecule type" value="Genomic_DNA"/>
</dbReference>
<proteinExistence type="predicted"/>
<sequence>MSIFLINGTGAHFNKADSVKDFSRDPRPLSMTDGGFNARDTSSFSPAVMRGHLGDRSNGYEFIG</sequence>
<gene>
    <name evidence="1" type="ORF">E2C01_065721</name>
</gene>
<name>A0A5B7HSK2_PORTR</name>
<reference evidence="1 2" key="1">
    <citation type="submission" date="2019-05" db="EMBL/GenBank/DDBJ databases">
        <title>Another draft genome of Portunus trituberculatus and its Hox gene families provides insights of decapod evolution.</title>
        <authorList>
            <person name="Jeong J.-H."/>
            <person name="Song I."/>
            <person name="Kim S."/>
            <person name="Choi T."/>
            <person name="Kim D."/>
            <person name="Ryu S."/>
            <person name="Kim W."/>
        </authorList>
    </citation>
    <scope>NUCLEOTIDE SEQUENCE [LARGE SCALE GENOMIC DNA]</scope>
    <source>
        <tissue evidence="1">Muscle</tissue>
    </source>
</reference>
<organism evidence="1 2">
    <name type="scientific">Portunus trituberculatus</name>
    <name type="common">Swimming crab</name>
    <name type="synonym">Neptunus trituberculatus</name>
    <dbReference type="NCBI Taxonomy" id="210409"/>
    <lineage>
        <taxon>Eukaryota</taxon>
        <taxon>Metazoa</taxon>
        <taxon>Ecdysozoa</taxon>
        <taxon>Arthropoda</taxon>
        <taxon>Crustacea</taxon>
        <taxon>Multicrustacea</taxon>
        <taxon>Malacostraca</taxon>
        <taxon>Eumalacostraca</taxon>
        <taxon>Eucarida</taxon>
        <taxon>Decapoda</taxon>
        <taxon>Pleocyemata</taxon>
        <taxon>Brachyura</taxon>
        <taxon>Eubrachyura</taxon>
        <taxon>Portunoidea</taxon>
        <taxon>Portunidae</taxon>
        <taxon>Portuninae</taxon>
        <taxon>Portunus</taxon>
    </lineage>
</organism>
<keyword evidence="2" id="KW-1185">Reference proteome</keyword>
<dbReference type="Proteomes" id="UP000324222">
    <property type="component" value="Unassembled WGS sequence"/>
</dbReference>
<protein>
    <submittedName>
        <fullName evidence="1">Uncharacterized protein</fullName>
    </submittedName>
</protein>
<comment type="caution">
    <text evidence="1">The sequence shown here is derived from an EMBL/GenBank/DDBJ whole genome shotgun (WGS) entry which is preliminary data.</text>
</comment>
<accession>A0A5B7HSK2</accession>
<dbReference type="AlphaFoldDB" id="A0A5B7HSK2"/>
<evidence type="ECO:0000313" key="1">
    <source>
        <dbReference type="EMBL" id="MPC71444.1"/>
    </source>
</evidence>